<protein>
    <submittedName>
        <fullName evidence="1">Uncharacterized protein</fullName>
    </submittedName>
</protein>
<dbReference type="EMBL" id="CADIKF010000023">
    <property type="protein sequence ID" value="CAB3759456.1"/>
    <property type="molecule type" value="Genomic_DNA"/>
</dbReference>
<reference evidence="1 2" key="1">
    <citation type="submission" date="2020-04" db="EMBL/GenBank/DDBJ databases">
        <authorList>
            <person name="De Canck E."/>
        </authorList>
    </citation>
    <scope>NUCLEOTIDE SEQUENCE [LARGE SCALE GENOMIC DNA]</scope>
    <source>
        <strain evidence="1 2">LMG 29739</strain>
    </source>
</reference>
<gene>
    <name evidence="1" type="ORF">LMG29739_03159</name>
</gene>
<name>A0A6J5E2E6_9BURK</name>
<proteinExistence type="predicted"/>
<dbReference type="Proteomes" id="UP000494329">
    <property type="component" value="Unassembled WGS sequence"/>
</dbReference>
<dbReference type="AlphaFoldDB" id="A0A6J5E2E6"/>
<evidence type="ECO:0000313" key="2">
    <source>
        <dbReference type="Proteomes" id="UP000494329"/>
    </source>
</evidence>
<evidence type="ECO:0000313" key="1">
    <source>
        <dbReference type="EMBL" id="CAB3759456.1"/>
    </source>
</evidence>
<keyword evidence="2" id="KW-1185">Reference proteome</keyword>
<accession>A0A6J5E2E6</accession>
<sequence length="72" mass="8153">MHVHVGLVHVCFLNRDNRREPQATRHTRPNLVAAAPRAYSAQLNPPLYPITRTSRPKPIRYHANAVKSCDAT</sequence>
<organism evidence="1 2">
    <name type="scientific">Paraburkholderia solisilvae</name>
    <dbReference type="NCBI Taxonomy" id="624376"/>
    <lineage>
        <taxon>Bacteria</taxon>
        <taxon>Pseudomonadati</taxon>
        <taxon>Pseudomonadota</taxon>
        <taxon>Betaproteobacteria</taxon>
        <taxon>Burkholderiales</taxon>
        <taxon>Burkholderiaceae</taxon>
        <taxon>Paraburkholderia</taxon>
    </lineage>
</organism>